<dbReference type="InterPro" id="IPR003439">
    <property type="entry name" value="ABC_transporter-like_ATP-bd"/>
</dbReference>
<feature type="transmembrane region" description="Helical" evidence="5">
    <location>
        <begin position="138"/>
        <end position="163"/>
    </location>
</feature>
<dbReference type="PATRIC" id="fig|42253.5.peg.4370"/>
<comment type="subcellular location">
    <subcellularLocation>
        <location evidence="1">Cell membrane</location>
        <topology evidence="1">Multi-pass membrane protein</topology>
    </subcellularLocation>
</comment>
<dbReference type="GO" id="GO:0016887">
    <property type="term" value="F:ATP hydrolysis activity"/>
    <property type="evidence" value="ECO:0007669"/>
    <property type="project" value="InterPro"/>
</dbReference>
<dbReference type="OrthoDB" id="9760920at2"/>
<organism evidence="7 8">
    <name type="scientific">Nitrospira moscoviensis</name>
    <dbReference type="NCBI Taxonomy" id="42253"/>
    <lineage>
        <taxon>Bacteria</taxon>
        <taxon>Pseudomonadati</taxon>
        <taxon>Nitrospirota</taxon>
        <taxon>Nitrospiria</taxon>
        <taxon>Nitrospirales</taxon>
        <taxon>Nitrospiraceae</taxon>
        <taxon>Nitrospira</taxon>
    </lineage>
</organism>
<dbReference type="SUPFAM" id="SSF52540">
    <property type="entry name" value="P-loop containing nucleoside triphosphate hydrolases"/>
    <property type="match status" value="1"/>
</dbReference>
<proteinExistence type="predicted"/>
<dbReference type="Gene3D" id="1.20.1560.10">
    <property type="entry name" value="ABC transporter type 1, transmembrane domain"/>
    <property type="match status" value="1"/>
</dbReference>
<dbReference type="SUPFAM" id="SSF90123">
    <property type="entry name" value="ABC transporter transmembrane region"/>
    <property type="match status" value="1"/>
</dbReference>
<keyword evidence="3 5" id="KW-1133">Transmembrane helix</keyword>
<keyword evidence="2 5" id="KW-0812">Transmembrane</keyword>
<dbReference type="Proteomes" id="UP000069205">
    <property type="component" value="Chromosome"/>
</dbReference>
<evidence type="ECO:0000256" key="4">
    <source>
        <dbReference type="ARBA" id="ARBA00023136"/>
    </source>
</evidence>
<feature type="domain" description="ABC transmembrane type-1" evidence="6">
    <location>
        <begin position="39"/>
        <end position="304"/>
    </location>
</feature>
<dbReference type="InterPro" id="IPR027417">
    <property type="entry name" value="P-loop_NTPase"/>
</dbReference>
<evidence type="ECO:0000256" key="1">
    <source>
        <dbReference type="ARBA" id="ARBA00004651"/>
    </source>
</evidence>
<dbReference type="STRING" id="42253.NITMOv2_4431"/>
<dbReference type="EMBL" id="CP011801">
    <property type="protein sequence ID" value="ALA60806.1"/>
    <property type="molecule type" value="Genomic_DNA"/>
</dbReference>
<evidence type="ECO:0000259" key="6">
    <source>
        <dbReference type="PROSITE" id="PS50929"/>
    </source>
</evidence>
<dbReference type="PANTHER" id="PTHR43394:SF4">
    <property type="entry name" value="TOXIN SECRETION ABC TRANSPORTER ATP-BINDING PROTEIN"/>
    <property type="match status" value="1"/>
</dbReference>
<dbReference type="KEGG" id="nmv:NITMOv2_4431"/>
<gene>
    <name evidence="7" type="ORF">NITMOv2_4431</name>
</gene>
<accession>A0A0K2GIP0</accession>
<feature type="transmembrane region" description="Helical" evidence="5">
    <location>
        <begin position="169"/>
        <end position="194"/>
    </location>
</feature>
<reference evidence="7 8" key="1">
    <citation type="journal article" date="2015" name="Proc. Natl. Acad. Sci. U.S.A.">
        <title>Expanded metabolic versatility of ubiquitous nitrite-oxidizing bacteria from the genus Nitrospira.</title>
        <authorList>
            <person name="Koch H."/>
            <person name="Lucker S."/>
            <person name="Albertsen M."/>
            <person name="Kitzinger K."/>
            <person name="Herbold C."/>
            <person name="Spieck E."/>
            <person name="Nielsen P.H."/>
            <person name="Wagner M."/>
            <person name="Daims H."/>
        </authorList>
    </citation>
    <scope>NUCLEOTIDE SEQUENCE [LARGE SCALE GENOMIC DNA]</scope>
    <source>
        <strain evidence="7 8">NSP M-1</strain>
    </source>
</reference>
<keyword evidence="4 5" id="KW-0472">Membrane</keyword>
<feature type="transmembrane region" description="Helical" evidence="5">
    <location>
        <begin position="67"/>
        <end position="89"/>
    </location>
</feature>
<protein>
    <submittedName>
        <fullName evidence="7">Putative ABC-type transport system, ATPase and permease component</fullName>
        <ecNumber evidence="7">3.6.3.-</ecNumber>
    </submittedName>
</protein>
<dbReference type="InterPro" id="IPR011527">
    <property type="entry name" value="ABC1_TM_dom"/>
</dbReference>
<name>A0A0K2GIP0_NITMO</name>
<dbReference type="InterPro" id="IPR039421">
    <property type="entry name" value="Type_1_exporter"/>
</dbReference>
<dbReference type="PROSITE" id="PS50929">
    <property type="entry name" value="ABC_TM1F"/>
    <property type="match status" value="1"/>
</dbReference>
<dbReference type="InterPro" id="IPR036640">
    <property type="entry name" value="ABC1_TM_sf"/>
</dbReference>
<evidence type="ECO:0000313" key="8">
    <source>
        <dbReference type="Proteomes" id="UP000069205"/>
    </source>
</evidence>
<evidence type="ECO:0000256" key="2">
    <source>
        <dbReference type="ARBA" id="ARBA00022692"/>
    </source>
</evidence>
<feature type="transmembrane region" description="Helical" evidence="5">
    <location>
        <begin position="31"/>
        <end position="52"/>
    </location>
</feature>
<evidence type="ECO:0000256" key="5">
    <source>
        <dbReference type="SAM" id="Phobius"/>
    </source>
</evidence>
<evidence type="ECO:0000313" key="7">
    <source>
        <dbReference type="EMBL" id="ALA60806.1"/>
    </source>
</evidence>
<dbReference type="Pfam" id="PF00005">
    <property type="entry name" value="ABC_tran"/>
    <property type="match status" value="1"/>
</dbReference>
<dbReference type="RefSeq" id="WP_053381602.1">
    <property type="nucleotide sequence ID" value="NZ_CP011801.1"/>
</dbReference>
<sequence>MHQPFAQYQLRDIVGGILRQLELLVRLERHMLGIIASYAVAIGLFMLCVPIAVQELVSTFSFAVEPIMIFTLATIVGLALTGAASFRVLQARAVETLQQRIYTRIAIAFTDTLPRLQEESFLPQHANRFAEADLLTRALVAMVADLFNVAVVGSIGMGLLVFFHPYFLLYNVTLIAGFLVLLTVFGRGGFLITLEMSRLHYELYHWIQNIAANLPHLRAAGYSPYLLSRTDALTQAYVRVRQRRSDLLTGRQYKAATLWQAAGHAGMIATAGMLVSIGQLTVGQFAAAELIAGNLLLNMDTLARRMVHMFFAFVSFREMNAFFSLPQDRSGHKSVIPVDDFGLAGIRVSAKNVSFGYPDAPLLFEEVNVEVAPGEKVMMLCRTNTQKTALAKVLAGLMAPTAGAVLYNDVNLVEVDLRSVDSRRSLMLDSQPTLLEGTIEDNITLGRPSIRYEDVQWALQFVELDDEIDALPDGLSTPVTGHGGQFTLSQTLRLLLARAIVIRPYVLIVDGTFHSMVPSVREVILRRLCSKDEPWSIIFVSNDPTFAHAERRVVVG</sequence>
<dbReference type="Gene3D" id="3.40.50.300">
    <property type="entry name" value="P-loop containing nucleotide triphosphate hydrolases"/>
    <property type="match status" value="1"/>
</dbReference>
<dbReference type="GO" id="GO:0005524">
    <property type="term" value="F:ATP binding"/>
    <property type="evidence" value="ECO:0007669"/>
    <property type="project" value="InterPro"/>
</dbReference>
<dbReference type="AlphaFoldDB" id="A0A0K2GIP0"/>
<keyword evidence="7" id="KW-0378">Hydrolase</keyword>
<dbReference type="PANTHER" id="PTHR43394">
    <property type="entry name" value="ATP-DEPENDENT PERMEASE MDL1, MITOCHONDRIAL"/>
    <property type="match status" value="1"/>
</dbReference>
<dbReference type="EC" id="3.6.3.-" evidence="7"/>
<keyword evidence="8" id="KW-1185">Reference proteome</keyword>
<dbReference type="GO" id="GO:0005886">
    <property type="term" value="C:plasma membrane"/>
    <property type="evidence" value="ECO:0007669"/>
    <property type="project" value="UniProtKB-SubCell"/>
</dbReference>
<dbReference type="GO" id="GO:0015421">
    <property type="term" value="F:ABC-type oligopeptide transporter activity"/>
    <property type="evidence" value="ECO:0007669"/>
    <property type="project" value="TreeGrafter"/>
</dbReference>
<evidence type="ECO:0000256" key="3">
    <source>
        <dbReference type="ARBA" id="ARBA00022989"/>
    </source>
</evidence>